<dbReference type="InterPro" id="IPR017956">
    <property type="entry name" value="AT_hook_DNA-bd_motif"/>
</dbReference>
<evidence type="ECO:0000256" key="1">
    <source>
        <dbReference type="SAM" id="MobiDB-lite"/>
    </source>
</evidence>
<feature type="compositionally biased region" description="Basic residues" evidence="1">
    <location>
        <begin position="378"/>
        <end position="389"/>
    </location>
</feature>
<dbReference type="AlphaFoldDB" id="A0A0C3FDG8"/>
<evidence type="ECO:0000313" key="3">
    <source>
        <dbReference type="Proteomes" id="UP000054166"/>
    </source>
</evidence>
<name>A0A0C3FDG8_PILCF</name>
<evidence type="ECO:0000313" key="2">
    <source>
        <dbReference type="EMBL" id="KIM77921.1"/>
    </source>
</evidence>
<dbReference type="HOGENOM" id="CLU_636328_0_0_1"/>
<dbReference type="SMART" id="SM00384">
    <property type="entry name" value="AT_hook"/>
    <property type="match status" value="2"/>
</dbReference>
<sequence>MPGWTNFQPDDFKDKDSALLSMDVRKRKTPDSGTHDTHKRFRLPEECESVDDLVETLRQPEDANYSVSNTNTTLRLSEQGWKDKNLRLQAEVNLLKGLIDLKDKQLQEWAVRSKIDQDKWREEGCRLAEENSALRNEVCTLKEDVLCLNHEADGLKRANDGIQAVTSDESSNVRHLEEENRTLHAENNDLRSEFRLCLEGNHALSEDVTRLHTVITSKDETINALEKRGKEWESWQFGFQRDVDRLRRASEGNIGRLMDENRRPHEVGASEVRQTTNSAPDSNVLKTLQNSFAILNPILHDQTDRNEATGSNIATIAFSLVEPPSPLSDISAEEWSDPIVGAEDASMISNPNGLNYEFGDSPVMTPGHDVGNTSGTPLKRKRGRPKGSKNKNPTLASIRAALNSGIPKRKRGRPPKEKQPPALGPDEDTGE</sequence>
<dbReference type="Proteomes" id="UP000054166">
    <property type="component" value="Unassembled WGS sequence"/>
</dbReference>
<dbReference type="InParanoid" id="A0A0C3FDG8"/>
<feature type="region of interest" description="Disordered" evidence="1">
    <location>
        <begin position="358"/>
        <end position="431"/>
    </location>
</feature>
<organism evidence="2 3">
    <name type="scientific">Piloderma croceum (strain F 1598)</name>
    <dbReference type="NCBI Taxonomy" id="765440"/>
    <lineage>
        <taxon>Eukaryota</taxon>
        <taxon>Fungi</taxon>
        <taxon>Dikarya</taxon>
        <taxon>Basidiomycota</taxon>
        <taxon>Agaricomycotina</taxon>
        <taxon>Agaricomycetes</taxon>
        <taxon>Agaricomycetidae</taxon>
        <taxon>Atheliales</taxon>
        <taxon>Atheliaceae</taxon>
        <taxon>Piloderma</taxon>
    </lineage>
</organism>
<reference evidence="3" key="2">
    <citation type="submission" date="2015-01" db="EMBL/GenBank/DDBJ databases">
        <title>Evolutionary Origins and Diversification of the Mycorrhizal Mutualists.</title>
        <authorList>
            <consortium name="DOE Joint Genome Institute"/>
            <consortium name="Mycorrhizal Genomics Consortium"/>
            <person name="Kohler A."/>
            <person name="Kuo A."/>
            <person name="Nagy L.G."/>
            <person name="Floudas D."/>
            <person name="Copeland A."/>
            <person name="Barry K.W."/>
            <person name="Cichocki N."/>
            <person name="Veneault-Fourrey C."/>
            <person name="LaButti K."/>
            <person name="Lindquist E.A."/>
            <person name="Lipzen A."/>
            <person name="Lundell T."/>
            <person name="Morin E."/>
            <person name="Murat C."/>
            <person name="Riley R."/>
            <person name="Ohm R."/>
            <person name="Sun H."/>
            <person name="Tunlid A."/>
            <person name="Henrissat B."/>
            <person name="Grigoriev I.V."/>
            <person name="Hibbett D.S."/>
            <person name="Martin F."/>
        </authorList>
    </citation>
    <scope>NUCLEOTIDE SEQUENCE [LARGE SCALE GENOMIC DNA]</scope>
    <source>
        <strain evidence="3">F 1598</strain>
    </source>
</reference>
<accession>A0A0C3FDG8</accession>
<dbReference type="EMBL" id="KN833020">
    <property type="protein sequence ID" value="KIM77921.1"/>
    <property type="molecule type" value="Genomic_DNA"/>
</dbReference>
<keyword evidence="3" id="KW-1185">Reference proteome</keyword>
<dbReference type="GO" id="GO:0003677">
    <property type="term" value="F:DNA binding"/>
    <property type="evidence" value="ECO:0007669"/>
    <property type="project" value="InterPro"/>
</dbReference>
<reference evidence="2 3" key="1">
    <citation type="submission" date="2014-04" db="EMBL/GenBank/DDBJ databases">
        <authorList>
            <consortium name="DOE Joint Genome Institute"/>
            <person name="Kuo A."/>
            <person name="Tarkka M."/>
            <person name="Buscot F."/>
            <person name="Kohler A."/>
            <person name="Nagy L.G."/>
            <person name="Floudas D."/>
            <person name="Copeland A."/>
            <person name="Barry K.W."/>
            <person name="Cichocki N."/>
            <person name="Veneault-Fourrey C."/>
            <person name="LaButti K."/>
            <person name="Lindquist E.A."/>
            <person name="Lipzen A."/>
            <person name="Lundell T."/>
            <person name="Morin E."/>
            <person name="Murat C."/>
            <person name="Sun H."/>
            <person name="Tunlid A."/>
            <person name="Henrissat B."/>
            <person name="Grigoriev I.V."/>
            <person name="Hibbett D.S."/>
            <person name="Martin F."/>
            <person name="Nordberg H.P."/>
            <person name="Cantor M.N."/>
            <person name="Hua S.X."/>
        </authorList>
    </citation>
    <scope>NUCLEOTIDE SEQUENCE [LARGE SCALE GENOMIC DNA]</scope>
    <source>
        <strain evidence="2 3">F 1598</strain>
    </source>
</reference>
<protein>
    <submittedName>
        <fullName evidence="2">Uncharacterized protein</fullName>
    </submittedName>
</protein>
<gene>
    <name evidence="2" type="ORF">PILCRDRAFT_90876</name>
</gene>
<proteinExistence type="predicted"/>